<dbReference type="InterPro" id="IPR011109">
    <property type="entry name" value="DNA_bind_recombinase_dom"/>
</dbReference>
<dbReference type="Pfam" id="PF00239">
    <property type="entry name" value="Resolvase"/>
    <property type="match status" value="1"/>
</dbReference>
<comment type="caution">
    <text evidence="3">The sequence shown here is derived from an EMBL/GenBank/DDBJ whole genome shotgun (WGS) entry which is preliminary data.</text>
</comment>
<reference evidence="3" key="2">
    <citation type="submission" date="2024-05" db="EMBL/GenBank/DDBJ databases">
        <title>Identification and characterization of horizontal gene transfer across gut microbiota members of farm animals based on homology search.</title>
        <authorList>
            <person name="Schwarzerova J."/>
            <person name="Nykrynova M."/>
            <person name="Jureckova K."/>
            <person name="Cejkova D."/>
            <person name="Rychlik I."/>
        </authorList>
    </citation>
    <scope>NUCLEOTIDE SEQUENCE</scope>
    <source>
        <strain evidence="3">176_SSukc20</strain>
    </source>
</reference>
<dbReference type="Proteomes" id="UP001168435">
    <property type="component" value="Unassembled WGS sequence"/>
</dbReference>
<dbReference type="InterPro" id="IPR036162">
    <property type="entry name" value="Resolvase-like_N_sf"/>
</dbReference>
<dbReference type="CDD" id="cd00338">
    <property type="entry name" value="Ser_Recombinase"/>
    <property type="match status" value="1"/>
</dbReference>
<dbReference type="InterPro" id="IPR006119">
    <property type="entry name" value="Resolv_N"/>
</dbReference>
<dbReference type="SUPFAM" id="SSF53041">
    <property type="entry name" value="Resolvase-like"/>
    <property type="match status" value="1"/>
</dbReference>
<feature type="non-terminal residue" evidence="3">
    <location>
        <position position="484"/>
    </location>
</feature>
<dbReference type="InterPro" id="IPR050639">
    <property type="entry name" value="SSR_resolvase"/>
</dbReference>
<dbReference type="RefSeq" id="WP_289836421.1">
    <property type="nucleotide sequence ID" value="NZ_JAUEIQ010000014.1"/>
</dbReference>
<organism evidence="3 4">
    <name type="scientific">Collinsella ihumii</name>
    <dbReference type="NCBI Taxonomy" id="1720204"/>
    <lineage>
        <taxon>Bacteria</taxon>
        <taxon>Bacillati</taxon>
        <taxon>Actinomycetota</taxon>
        <taxon>Coriobacteriia</taxon>
        <taxon>Coriobacteriales</taxon>
        <taxon>Coriobacteriaceae</taxon>
        <taxon>Collinsella</taxon>
    </lineage>
</organism>
<dbReference type="InterPro" id="IPR038109">
    <property type="entry name" value="DNA_bind_recomb_sf"/>
</dbReference>
<accession>A0ABT7XHG4</accession>
<name>A0ABT7XHG4_9ACTN</name>
<dbReference type="Pfam" id="PF13408">
    <property type="entry name" value="Zn_ribbon_recom"/>
    <property type="match status" value="1"/>
</dbReference>
<reference evidence="3" key="1">
    <citation type="submission" date="2023-06" db="EMBL/GenBank/DDBJ databases">
        <authorList>
            <person name="Zeman M."/>
            <person name="Kubasova T."/>
            <person name="Jahodarova E."/>
            <person name="Nykrynova M."/>
            <person name="Rychlik I."/>
        </authorList>
    </citation>
    <scope>NUCLEOTIDE SEQUENCE</scope>
    <source>
        <strain evidence="3">176_SSukc20</strain>
    </source>
</reference>
<dbReference type="EMBL" id="JAUEIQ010000014">
    <property type="protein sequence ID" value="MDN0064857.1"/>
    <property type="molecule type" value="Genomic_DNA"/>
</dbReference>
<feature type="domain" description="Recombinase" evidence="2">
    <location>
        <begin position="156"/>
        <end position="258"/>
    </location>
</feature>
<feature type="domain" description="Resolvase/invertase-type recombinase catalytic" evidence="1">
    <location>
        <begin position="5"/>
        <end position="149"/>
    </location>
</feature>
<dbReference type="InterPro" id="IPR025827">
    <property type="entry name" value="Zn_ribbon_recom_dom"/>
</dbReference>
<evidence type="ECO:0000313" key="4">
    <source>
        <dbReference type="Proteomes" id="UP001168435"/>
    </source>
</evidence>
<sequence length="484" mass="55409">MVKNRAAIYARFSSHNQRSESIEIQVENSREYCEREGLQVVREYCDYAQTGRNVDRAEFQRMMSDAKLGLFDFVVIYKVTRIMRNRDEMALARIMLRKAGVEILYAGEEIASGSSGVLQLGMLEVLAEWESAIDSERIRDGIQKNAERCMANGRTLYGWDIVEGRYAINEREAAVLRRMKNLLFSGNSVAEIVRAVDGERSKRGAKFNQDTVTKLLKRVQNAGVYKYAGHEVEDGMPALWSQAEQDMINSILGDRHRPRRKIDSALEFPLSGKLYCARCGMPMAGTSGTSKNGSAYHYYKCRKCRRTVRRDLIEDAVVDMTYEAVKQTDVRKRIAKTLAGYEAERVTEEKPESYFIKKEIRRIDTAFERIWQAIEDGIAPPGGRERTTELKRQRAELGARLRVAEQSEALEPSVGDVLLWLDDLANDTTPLEILNEFVRFVEIDGKDVTVYFMFDELPDDFTPKQKKAEHPCYQRCSTNSLMVE</sequence>
<dbReference type="PROSITE" id="PS51736">
    <property type="entry name" value="RECOMBINASES_3"/>
    <property type="match status" value="1"/>
</dbReference>
<evidence type="ECO:0000259" key="1">
    <source>
        <dbReference type="PROSITE" id="PS51736"/>
    </source>
</evidence>
<dbReference type="PANTHER" id="PTHR30461:SF23">
    <property type="entry name" value="DNA RECOMBINASE-RELATED"/>
    <property type="match status" value="1"/>
</dbReference>
<dbReference type="Gene3D" id="3.40.50.1390">
    <property type="entry name" value="Resolvase, N-terminal catalytic domain"/>
    <property type="match status" value="1"/>
</dbReference>
<protein>
    <submittedName>
        <fullName evidence="3">Recombinase family protein</fullName>
    </submittedName>
</protein>
<dbReference type="Gene3D" id="3.90.1750.20">
    <property type="entry name" value="Putative Large Serine Recombinase, Chain B, Domain 2"/>
    <property type="match status" value="1"/>
</dbReference>
<dbReference type="Pfam" id="PF07508">
    <property type="entry name" value="Recombinase"/>
    <property type="match status" value="1"/>
</dbReference>
<gene>
    <name evidence="3" type="ORF">QVN30_11160</name>
</gene>
<evidence type="ECO:0000313" key="3">
    <source>
        <dbReference type="EMBL" id="MDN0064857.1"/>
    </source>
</evidence>
<dbReference type="PANTHER" id="PTHR30461">
    <property type="entry name" value="DNA-INVERTASE FROM LAMBDOID PROPHAGE"/>
    <property type="match status" value="1"/>
</dbReference>
<keyword evidence="4" id="KW-1185">Reference proteome</keyword>
<evidence type="ECO:0000259" key="2">
    <source>
        <dbReference type="PROSITE" id="PS51737"/>
    </source>
</evidence>
<proteinExistence type="predicted"/>
<dbReference type="SMART" id="SM00857">
    <property type="entry name" value="Resolvase"/>
    <property type="match status" value="1"/>
</dbReference>
<dbReference type="PROSITE" id="PS51737">
    <property type="entry name" value="RECOMBINASE_DNA_BIND"/>
    <property type="match status" value="1"/>
</dbReference>